<dbReference type="GO" id="GO:0000976">
    <property type="term" value="F:transcription cis-regulatory region binding"/>
    <property type="evidence" value="ECO:0007669"/>
    <property type="project" value="TreeGrafter"/>
</dbReference>
<evidence type="ECO:0000313" key="6">
    <source>
        <dbReference type="EMBL" id="PZQ76322.1"/>
    </source>
</evidence>
<dbReference type="GO" id="GO:0003700">
    <property type="term" value="F:DNA-binding transcription factor activity"/>
    <property type="evidence" value="ECO:0007669"/>
    <property type="project" value="InterPro"/>
</dbReference>
<evidence type="ECO:0000313" key="7">
    <source>
        <dbReference type="Proteomes" id="UP000249135"/>
    </source>
</evidence>
<dbReference type="SUPFAM" id="SSF46785">
    <property type="entry name" value="Winged helix' DNA-binding domain"/>
    <property type="match status" value="1"/>
</dbReference>
<dbReference type="EMBL" id="QFPP01000055">
    <property type="protein sequence ID" value="PZQ76322.1"/>
    <property type="molecule type" value="Genomic_DNA"/>
</dbReference>
<comment type="similarity">
    <text evidence="1">Belongs to the LysR transcriptional regulatory family.</text>
</comment>
<dbReference type="InterPro" id="IPR036388">
    <property type="entry name" value="WH-like_DNA-bd_sf"/>
</dbReference>
<comment type="caution">
    <text evidence="6">The sequence shown here is derived from an EMBL/GenBank/DDBJ whole genome shotgun (WGS) entry which is preliminary data.</text>
</comment>
<keyword evidence="4" id="KW-0804">Transcription</keyword>
<keyword evidence="3" id="KW-0238">DNA-binding</keyword>
<dbReference type="PANTHER" id="PTHR30126">
    <property type="entry name" value="HTH-TYPE TRANSCRIPTIONAL REGULATOR"/>
    <property type="match status" value="1"/>
</dbReference>
<dbReference type="PRINTS" id="PR00039">
    <property type="entry name" value="HTHLYSR"/>
</dbReference>
<dbReference type="Proteomes" id="UP000249135">
    <property type="component" value="Unassembled WGS sequence"/>
</dbReference>
<dbReference type="Gene3D" id="3.40.190.10">
    <property type="entry name" value="Periplasmic binding protein-like II"/>
    <property type="match status" value="2"/>
</dbReference>
<dbReference type="InterPro" id="IPR000847">
    <property type="entry name" value="LysR_HTH_N"/>
</dbReference>
<name>A0A2W5QG86_VARPD</name>
<reference evidence="6 7" key="1">
    <citation type="submission" date="2017-08" db="EMBL/GenBank/DDBJ databases">
        <title>Infants hospitalized years apart are colonized by the same room-sourced microbial strains.</title>
        <authorList>
            <person name="Brooks B."/>
            <person name="Olm M.R."/>
            <person name="Firek B.A."/>
            <person name="Baker R."/>
            <person name="Thomas B.C."/>
            <person name="Morowitz M.J."/>
            <person name="Banfield J.F."/>
        </authorList>
    </citation>
    <scope>NUCLEOTIDE SEQUENCE [LARGE SCALE GENOMIC DNA]</scope>
    <source>
        <strain evidence="6">S2_005_003_R2_41</strain>
    </source>
</reference>
<evidence type="ECO:0000256" key="3">
    <source>
        <dbReference type="ARBA" id="ARBA00023125"/>
    </source>
</evidence>
<evidence type="ECO:0000256" key="1">
    <source>
        <dbReference type="ARBA" id="ARBA00009437"/>
    </source>
</evidence>
<proteinExistence type="inferred from homology"/>
<gene>
    <name evidence="6" type="ORF">DI563_07310</name>
</gene>
<dbReference type="PANTHER" id="PTHR30126:SF94">
    <property type="entry name" value="LYSR FAMILY TRANSCRIPTIONAL REGULATOR"/>
    <property type="match status" value="1"/>
</dbReference>
<dbReference type="Pfam" id="PF00126">
    <property type="entry name" value="HTH_1"/>
    <property type="match status" value="1"/>
</dbReference>
<feature type="domain" description="HTH lysR-type" evidence="5">
    <location>
        <begin position="50"/>
        <end position="107"/>
    </location>
</feature>
<protein>
    <submittedName>
        <fullName evidence="6">LysR family transcriptional regulator</fullName>
    </submittedName>
</protein>
<dbReference type="AlphaFoldDB" id="A0A2W5QG86"/>
<dbReference type="PROSITE" id="PS50931">
    <property type="entry name" value="HTH_LYSR"/>
    <property type="match status" value="1"/>
</dbReference>
<accession>A0A2W5QG86</accession>
<dbReference type="SUPFAM" id="SSF53850">
    <property type="entry name" value="Periplasmic binding protein-like II"/>
    <property type="match status" value="1"/>
</dbReference>
<dbReference type="Pfam" id="PF03466">
    <property type="entry name" value="LysR_substrate"/>
    <property type="match status" value="1"/>
</dbReference>
<evidence type="ECO:0000256" key="2">
    <source>
        <dbReference type="ARBA" id="ARBA00023015"/>
    </source>
</evidence>
<sequence>MALEQSAAHGEPFGASLVGTQRPCNIDALEAKGKRRFFIAEVSFPYDLSMKIETLRSFQAVLGTGSFAGAAKQLNLTPSAVSLQMKQLEEYFGQILFDRSTRTALPTPFALASAAPLAQSLALLDGLRVPRALAAVGILRLGVIASIEKSVLPRTLRLLQAEHPALAVRTSLDVSGALVDAVKAGRIDAAVAVRPQSGGSTRLHWYDLMRESFVLLAPPLTLGRAPDGTPAQLLERHPWIRYDTKLTGGRIAAAYVRRICPNPKAGFEITSTDAIMAMVAEGLGVSVVPRPRAAMLASYAVRLVELGPHAPSRQIALVTRSGDTEDRRVQAVADALRRAAASASAAAA</sequence>
<dbReference type="InterPro" id="IPR036390">
    <property type="entry name" value="WH_DNA-bd_sf"/>
</dbReference>
<evidence type="ECO:0000256" key="4">
    <source>
        <dbReference type="ARBA" id="ARBA00023163"/>
    </source>
</evidence>
<dbReference type="Gene3D" id="1.10.10.10">
    <property type="entry name" value="Winged helix-like DNA-binding domain superfamily/Winged helix DNA-binding domain"/>
    <property type="match status" value="1"/>
</dbReference>
<dbReference type="InterPro" id="IPR005119">
    <property type="entry name" value="LysR_subst-bd"/>
</dbReference>
<keyword evidence="2" id="KW-0805">Transcription regulation</keyword>
<organism evidence="6 7">
    <name type="scientific">Variovorax paradoxus</name>
    <dbReference type="NCBI Taxonomy" id="34073"/>
    <lineage>
        <taxon>Bacteria</taxon>
        <taxon>Pseudomonadati</taxon>
        <taxon>Pseudomonadota</taxon>
        <taxon>Betaproteobacteria</taxon>
        <taxon>Burkholderiales</taxon>
        <taxon>Comamonadaceae</taxon>
        <taxon>Variovorax</taxon>
    </lineage>
</organism>
<evidence type="ECO:0000259" key="5">
    <source>
        <dbReference type="PROSITE" id="PS50931"/>
    </source>
</evidence>